<gene>
    <name evidence="3" type="ORF">Z051_27760</name>
</gene>
<dbReference type="InterPro" id="IPR002912">
    <property type="entry name" value="ACT_dom"/>
</dbReference>
<keyword evidence="3" id="KW-0548">Nucleotidyltransferase</keyword>
<accession>A0A0M9WL66</accession>
<dbReference type="InterPro" id="IPR045865">
    <property type="entry name" value="ACT-like_dom_sf"/>
</dbReference>
<dbReference type="PANTHER" id="PTHR47320">
    <property type="entry name" value="BIFUNCTIONAL URIDYLYLTRANSFERASE/URIDYLYL-REMOVING ENZYME"/>
    <property type="match status" value="1"/>
</dbReference>
<proteinExistence type="predicted"/>
<dbReference type="Pfam" id="PF01842">
    <property type="entry name" value="ACT"/>
    <property type="match status" value="1"/>
</dbReference>
<dbReference type="AlphaFoldDB" id="A0A0M9WL66"/>
<dbReference type="PATRIC" id="fig|1441923.3.peg.6074"/>
<keyword evidence="3" id="KW-0808">Transferase</keyword>
<reference evidence="4" key="2">
    <citation type="submission" date="2015-01" db="EMBL/GenBank/DDBJ databases">
        <title>Draft genome sequence of potential hydrocarbon metabolising strain of Rhodococcus rhodochrous.</title>
        <authorList>
            <person name="Aggarwal R.K."/>
            <person name="Dawar C."/>
        </authorList>
    </citation>
    <scope>NUCLEOTIDE SEQUENCE [LARGE SCALE GENOMIC DNA]</scope>
    <source>
        <strain evidence="4">KG-21</strain>
    </source>
</reference>
<dbReference type="EC" id="2.7.7.59" evidence="3"/>
<dbReference type="RefSeq" id="WP_152975490.1">
    <property type="nucleotide sequence ID" value="NZ_AZYO01000201.1"/>
</dbReference>
<dbReference type="GO" id="GO:0008773">
    <property type="term" value="F:[protein-PII] uridylyltransferase activity"/>
    <property type="evidence" value="ECO:0007669"/>
    <property type="project" value="UniProtKB-EC"/>
</dbReference>
<dbReference type="CDD" id="cd04873">
    <property type="entry name" value="ACT_UUR-ACR-like"/>
    <property type="match status" value="1"/>
</dbReference>
<evidence type="ECO:0000313" key="4">
    <source>
        <dbReference type="Proteomes" id="UP000037712"/>
    </source>
</evidence>
<dbReference type="Proteomes" id="UP000037712">
    <property type="component" value="Unassembled WGS sequence"/>
</dbReference>
<dbReference type="GO" id="GO:0016787">
    <property type="term" value="F:hydrolase activity"/>
    <property type="evidence" value="ECO:0007669"/>
    <property type="project" value="UniProtKB-KW"/>
</dbReference>
<feature type="domain" description="ACT" evidence="2">
    <location>
        <begin position="113"/>
        <end position="189"/>
    </location>
</feature>
<sequence>MVRHHLLLPQTATRRDLDDPATVESVVEAIDGDPVLLELLHALAEADSLATGPGVWGDWKAALIRELVRRCRLVMAGEELPHPDPIDPQLAERAEQGGTHVDLQPGENPHAYTVTVVAPDEPGLLSDAAGVLALHGLRVLSASVGSHAGSAVNSFAVAPLFGSPPAAGLLRQELVRARSGDLDLLAALDAKEQAAREAQLPERPERAVPGTYAQAPPHLIWIDAPEQGQAILELRAEDRLGMLCRLADAFERCGADVRWARVATLGRTVVDSFCIDFAGSDTRENRERIERAVLAVVPAPEPKKPEDNG</sequence>
<organism evidence="3 4">
    <name type="scientific">Rhodococcus rhodochrous KG-21</name>
    <dbReference type="NCBI Taxonomy" id="1441923"/>
    <lineage>
        <taxon>Bacteria</taxon>
        <taxon>Bacillati</taxon>
        <taxon>Actinomycetota</taxon>
        <taxon>Actinomycetes</taxon>
        <taxon>Mycobacteriales</taxon>
        <taxon>Nocardiaceae</taxon>
        <taxon>Rhodococcus</taxon>
    </lineage>
</organism>
<dbReference type="EMBL" id="AZYO01000201">
    <property type="protein sequence ID" value="KOS53041.1"/>
    <property type="molecule type" value="Genomic_DNA"/>
</dbReference>
<protein>
    <submittedName>
        <fullName evidence="3">Protein-PII uridylyltransferase</fullName>
        <ecNumber evidence="3">2.7.7.59</ecNumber>
    </submittedName>
</protein>
<keyword evidence="1" id="KW-0378">Hydrolase</keyword>
<reference evidence="3 4" key="1">
    <citation type="journal article" date="2015" name="Genome Announc.">
        <title>Draft Genome Sequence of Rhodococcus rhodochrous Strain KG-21, a Soil Isolate from Oil Fields of Krishna-Godavari Basin, India.</title>
        <authorList>
            <person name="Dawar C."/>
            <person name="Aggarwal R.K."/>
        </authorList>
    </citation>
    <scope>NUCLEOTIDE SEQUENCE [LARGE SCALE GENOMIC DNA]</scope>
    <source>
        <strain evidence="3 4">KG-21</strain>
    </source>
</reference>
<evidence type="ECO:0000256" key="1">
    <source>
        <dbReference type="ARBA" id="ARBA00022801"/>
    </source>
</evidence>
<feature type="domain" description="ACT" evidence="2">
    <location>
        <begin position="231"/>
        <end position="309"/>
    </location>
</feature>
<dbReference type="PANTHER" id="PTHR47320:SF1">
    <property type="entry name" value="BIFUNCTIONAL URIDYLYLTRANSFERASE_URIDYLYL-REMOVING ENZYME"/>
    <property type="match status" value="1"/>
</dbReference>
<dbReference type="InterPro" id="IPR010043">
    <property type="entry name" value="UTase/UR"/>
</dbReference>
<dbReference type="PROSITE" id="PS51671">
    <property type="entry name" value="ACT"/>
    <property type="match status" value="2"/>
</dbReference>
<name>A0A0M9WL66_RHORH</name>
<dbReference type="SUPFAM" id="SSF55021">
    <property type="entry name" value="ACT-like"/>
    <property type="match status" value="2"/>
</dbReference>
<feature type="non-terminal residue" evidence="3">
    <location>
        <position position="1"/>
    </location>
</feature>
<evidence type="ECO:0000313" key="3">
    <source>
        <dbReference type="EMBL" id="KOS53041.1"/>
    </source>
</evidence>
<comment type="caution">
    <text evidence="3">The sequence shown here is derived from an EMBL/GenBank/DDBJ whole genome shotgun (WGS) entry which is preliminary data.</text>
</comment>
<evidence type="ECO:0000259" key="2">
    <source>
        <dbReference type="PROSITE" id="PS51671"/>
    </source>
</evidence>